<name>A0A7W5F9L9_9ACTN</name>
<evidence type="ECO:0000313" key="3">
    <source>
        <dbReference type="Proteomes" id="UP000577707"/>
    </source>
</evidence>
<keyword evidence="1" id="KW-1133">Transmembrane helix</keyword>
<evidence type="ECO:0000313" key="2">
    <source>
        <dbReference type="EMBL" id="MBB3090370.1"/>
    </source>
</evidence>
<comment type="caution">
    <text evidence="2">The sequence shown here is derived from an EMBL/GenBank/DDBJ whole genome shotgun (WGS) entry which is preliminary data.</text>
</comment>
<sequence length="168" mass="17697">MTPTQRVITFGSYWILGLVAFALLLAPYDLTWAPHTDIPVDVFAGRPDFAGGRLPVAALYTVVPFMISVIGGALTGTALARLTGAAPTLSRHLVAQVAGLCLSILVGSATLMMSTLSFAAVPTPTSLTDATYAVLVWTGYVFIGFAIARAVPVTEPAPLRRSVQPRRP</sequence>
<dbReference type="RefSeq" id="WP_183547030.1">
    <property type="nucleotide sequence ID" value="NZ_BMQT01000014.1"/>
</dbReference>
<dbReference type="Proteomes" id="UP000577707">
    <property type="component" value="Unassembled WGS sequence"/>
</dbReference>
<protein>
    <submittedName>
        <fullName evidence="2">Uncharacterized protein</fullName>
    </submittedName>
</protein>
<gene>
    <name evidence="2" type="ORF">FHS12_003322</name>
</gene>
<feature type="transmembrane region" description="Helical" evidence="1">
    <location>
        <begin position="57"/>
        <end position="81"/>
    </location>
</feature>
<keyword evidence="3" id="KW-1185">Reference proteome</keyword>
<proteinExistence type="predicted"/>
<feature type="transmembrane region" description="Helical" evidence="1">
    <location>
        <begin position="132"/>
        <end position="151"/>
    </location>
</feature>
<dbReference type="EMBL" id="JACHXG010000006">
    <property type="protein sequence ID" value="MBB3090370.1"/>
    <property type="molecule type" value="Genomic_DNA"/>
</dbReference>
<evidence type="ECO:0000256" key="1">
    <source>
        <dbReference type="SAM" id="Phobius"/>
    </source>
</evidence>
<keyword evidence="1" id="KW-0472">Membrane</keyword>
<dbReference type="AlphaFoldDB" id="A0A7W5F9L9"/>
<accession>A0A7W5F9L9</accession>
<organism evidence="2 3">
    <name type="scientific">Nocardioides albus</name>
    <dbReference type="NCBI Taxonomy" id="1841"/>
    <lineage>
        <taxon>Bacteria</taxon>
        <taxon>Bacillati</taxon>
        <taxon>Actinomycetota</taxon>
        <taxon>Actinomycetes</taxon>
        <taxon>Propionibacteriales</taxon>
        <taxon>Nocardioidaceae</taxon>
        <taxon>Nocardioides</taxon>
    </lineage>
</organism>
<reference evidence="2 3" key="1">
    <citation type="submission" date="2020-08" db="EMBL/GenBank/DDBJ databases">
        <title>Genomic Encyclopedia of Type Strains, Phase III (KMG-III): the genomes of soil and plant-associated and newly described type strains.</title>
        <authorList>
            <person name="Whitman W."/>
        </authorList>
    </citation>
    <scope>NUCLEOTIDE SEQUENCE [LARGE SCALE GENOMIC DNA]</scope>
    <source>
        <strain evidence="2 3">CECT 3302</strain>
    </source>
</reference>
<feature type="transmembrane region" description="Helical" evidence="1">
    <location>
        <begin position="93"/>
        <end position="120"/>
    </location>
</feature>
<feature type="transmembrane region" description="Helical" evidence="1">
    <location>
        <begin position="7"/>
        <end position="26"/>
    </location>
</feature>
<keyword evidence="1" id="KW-0812">Transmembrane</keyword>